<keyword evidence="4" id="KW-1185">Reference proteome</keyword>
<dbReference type="PANTHER" id="PTHR31793">
    <property type="entry name" value="4-HYDROXYBENZOYL-COA THIOESTERASE FAMILY MEMBER"/>
    <property type="match status" value="1"/>
</dbReference>
<dbReference type="NCBIfam" id="TIGR00051">
    <property type="entry name" value="YbgC/FadM family acyl-CoA thioesterase"/>
    <property type="match status" value="1"/>
</dbReference>
<dbReference type="STRING" id="762967.HMPREF9440_00433"/>
<dbReference type="InterPro" id="IPR029069">
    <property type="entry name" value="HotDog_dom_sf"/>
</dbReference>
<dbReference type="FunFam" id="3.10.129.10:FF:000004">
    <property type="entry name" value="Tol-pal system-associated acyl-CoA thioesterase"/>
    <property type="match status" value="1"/>
</dbReference>
<dbReference type="InterPro" id="IPR006684">
    <property type="entry name" value="YbgC/YbaW"/>
</dbReference>
<gene>
    <name evidence="3" type="ORF">HMPREF9440_00433</name>
</gene>
<proteinExistence type="inferred from homology"/>
<dbReference type="PANTHER" id="PTHR31793:SF37">
    <property type="entry name" value="ACYL-COA THIOESTER HYDROLASE YBGC"/>
    <property type="match status" value="1"/>
</dbReference>
<keyword evidence="2" id="KW-0378">Hydrolase</keyword>
<evidence type="ECO:0000256" key="1">
    <source>
        <dbReference type="ARBA" id="ARBA00005953"/>
    </source>
</evidence>
<accession>H3KCI1</accession>
<comment type="similarity">
    <text evidence="1">Belongs to the 4-hydroxybenzoyl-CoA thioesterase family.</text>
</comment>
<dbReference type="Pfam" id="PF13279">
    <property type="entry name" value="4HBT_2"/>
    <property type="match status" value="1"/>
</dbReference>
<dbReference type="AlphaFoldDB" id="H3KCI1"/>
<dbReference type="PROSITE" id="PS01328">
    <property type="entry name" value="4HBCOA_THIOESTERASE"/>
    <property type="match status" value="1"/>
</dbReference>
<dbReference type="InterPro" id="IPR014166">
    <property type="entry name" value="Tol-Pal_acyl-CoA_thioesterase"/>
</dbReference>
<comment type="caution">
    <text evidence="3">The sequence shown here is derived from an EMBL/GenBank/DDBJ whole genome shotgun (WGS) entry which is preliminary data.</text>
</comment>
<name>H3KCI1_9BURK</name>
<dbReference type="GO" id="GO:0047617">
    <property type="term" value="F:fatty acyl-CoA hydrolase activity"/>
    <property type="evidence" value="ECO:0007669"/>
    <property type="project" value="TreeGrafter"/>
</dbReference>
<protein>
    <submittedName>
        <fullName evidence="3">Tol-pal system-associated acyl-CoA thioesterase</fullName>
    </submittedName>
</protein>
<dbReference type="PIRSF" id="PIRSF003230">
    <property type="entry name" value="YbgC"/>
    <property type="match status" value="1"/>
</dbReference>
<dbReference type="InterPro" id="IPR008272">
    <property type="entry name" value="HB-CoA_thioesterase_AS"/>
</dbReference>
<evidence type="ECO:0000313" key="3">
    <source>
        <dbReference type="EMBL" id="EHY32180.1"/>
    </source>
</evidence>
<dbReference type="Proteomes" id="UP000004956">
    <property type="component" value="Unassembled WGS sequence"/>
</dbReference>
<evidence type="ECO:0000313" key="4">
    <source>
        <dbReference type="Proteomes" id="UP000004956"/>
    </source>
</evidence>
<evidence type="ECO:0000256" key="2">
    <source>
        <dbReference type="ARBA" id="ARBA00022801"/>
    </source>
</evidence>
<dbReference type="RefSeq" id="WP_008540935.1">
    <property type="nucleotide sequence ID" value="NZ_JH604877.1"/>
</dbReference>
<reference evidence="3 4" key="1">
    <citation type="submission" date="2011-11" db="EMBL/GenBank/DDBJ databases">
        <authorList>
            <person name="Weinstock G."/>
            <person name="Sodergren E."/>
            <person name="Clifton S."/>
            <person name="Fulton L."/>
            <person name="Fulton B."/>
            <person name="Courtney L."/>
            <person name="Fronick C."/>
            <person name="Harrison M."/>
            <person name="Strong C."/>
            <person name="Farmer C."/>
            <person name="Delahaunty K."/>
            <person name="Markovic C."/>
            <person name="Hall O."/>
            <person name="Minx P."/>
            <person name="Tomlinson C."/>
            <person name="Mitreva M."/>
            <person name="Hou S."/>
            <person name="Chen J."/>
            <person name="Wollam A."/>
            <person name="Pepin K.H."/>
            <person name="Johnson M."/>
            <person name="Bhonagiri V."/>
            <person name="Zhang X."/>
            <person name="Suruliraj S."/>
            <person name="Warren W."/>
            <person name="Chinwalla A."/>
            <person name="Mardis E.R."/>
            <person name="Wilson R.K."/>
        </authorList>
    </citation>
    <scope>NUCLEOTIDE SEQUENCE [LARGE SCALE GENOMIC DNA]</scope>
    <source>
        <strain evidence="3 4">YIT 11816</strain>
    </source>
</reference>
<dbReference type="NCBIfam" id="TIGR02799">
    <property type="entry name" value="thio_ybgC"/>
    <property type="match status" value="1"/>
</dbReference>
<dbReference type="OrthoDB" id="9808429at2"/>
<sequence>MPTFRYPVRVHWEDTDAGGIVYHANYLKFMERARSEILRNFGISQRVNPETGGVLFVVADLSIKYRRAAKLEDELTVETAVERLGGASCVFSQTILLGDDVVTAGTVRVACVDAATLAPTPIPEAIRAQLGTLKA</sequence>
<dbReference type="EMBL" id="AFBQ01000049">
    <property type="protein sequence ID" value="EHY32180.1"/>
    <property type="molecule type" value="Genomic_DNA"/>
</dbReference>
<organism evidence="3 4">
    <name type="scientific">Sutterella parvirubra YIT 11816</name>
    <dbReference type="NCBI Taxonomy" id="762967"/>
    <lineage>
        <taxon>Bacteria</taxon>
        <taxon>Pseudomonadati</taxon>
        <taxon>Pseudomonadota</taxon>
        <taxon>Betaproteobacteria</taxon>
        <taxon>Burkholderiales</taxon>
        <taxon>Sutterellaceae</taxon>
        <taxon>Sutterella</taxon>
    </lineage>
</organism>
<dbReference type="SUPFAM" id="SSF54637">
    <property type="entry name" value="Thioesterase/thiol ester dehydrase-isomerase"/>
    <property type="match status" value="1"/>
</dbReference>
<dbReference type="HOGENOM" id="CLU_101141_7_1_4"/>
<dbReference type="Gene3D" id="3.10.129.10">
    <property type="entry name" value="Hotdog Thioesterase"/>
    <property type="match status" value="1"/>
</dbReference>
<dbReference type="CDD" id="cd00586">
    <property type="entry name" value="4HBT"/>
    <property type="match status" value="1"/>
</dbReference>
<dbReference type="PATRIC" id="fig|762967.3.peg.364"/>
<dbReference type="InterPro" id="IPR050563">
    <property type="entry name" value="4-hydroxybenzoyl-CoA_TE"/>
</dbReference>